<dbReference type="Pfam" id="PF00905">
    <property type="entry name" value="Transpeptidase"/>
    <property type="match status" value="1"/>
</dbReference>
<dbReference type="EMBL" id="BMZF01000001">
    <property type="protein sequence ID" value="GHA45891.1"/>
    <property type="molecule type" value="Genomic_DNA"/>
</dbReference>
<evidence type="ECO:0000256" key="3">
    <source>
        <dbReference type="ARBA" id="ARBA00012865"/>
    </source>
</evidence>
<evidence type="ECO:0000256" key="6">
    <source>
        <dbReference type="ARBA" id="ARBA00023251"/>
    </source>
</evidence>
<evidence type="ECO:0000256" key="7">
    <source>
        <dbReference type="SAM" id="SignalP"/>
    </source>
</evidence>
<dbReference type="SUPFAM" id="SSF56601">
    <property type="entry name" value="beta-lactamase/transpeptidase-like"/>
    <property type="match status" value="1"/>
</dbReference>
<proteinExistence type="inferred from homology"/>
<evidence type="ECO:0000313" key="10">
    <source>
        <dbReference type="Proteomes" id="UP000634455"/>
    </source>
</evidence>
<dbReference type="EC" id="3.5.2.6" evidence="3"/>
<protein>
    <recommendedName>
        <fullName evidence="3">beta-lactamase</fullName>
        <ecNumber evidence="3">3.5.2.6</ecNumber>
    </recommendedName>
</protein>
<comment type="caution">
    <text evidence="9">The sequence shown here is derived from an EMBL/GenBank/DDBJ whole genome shotgun (WGS) entry which is preliminary data.</text>
</comment>
<evidence type="ECO:0000256" key="1">
    <source>
        <dbReference type="ARBA" id="ARBA00001526"/>
    </source>
</evidence>
<feature type="domain" description="Penicillin-binding protein transpeptidase" evidence="8">
    <location>
        <begin position="39"/>
        <end position="250"/>
    </location>
</feature>
<evidence type="ECO:0000256" key="2">
    <source>
        <dbReference type="ARBA" id="ARBA00007898"/>
    </source>
</evidence>
<name>A0ABQ3CVH5_9RHOB</name>
<dbReference type="PANTHER" id="PTHR30627:SF6">
    <property type="entry name" value="BETA-LACTAMASE YBXI-RELATED"/>
    <property type="match status" value="1"/>
</dbReference>
<feature type="signal peptide" evidence="7">
    <location>
        <begin position="1"/>
        <end position="20"/>
    </location>
</feature>
<comment type="similarity">
    <text evidence="2">Belongs to the class-D beta-lactamase family.</text>
</comment>
<evidence type="ECO:0000256" key="5">
    <source>
        <dbReference type="ARBA" id="ARBA00022801"/>
    </source>
</evidence>
<dbReference type="NCBIfam" id="NF000270">
    <property type="entry name" value="bla_class_D_alt"/>
    <property type="match status" value="1"/>
</dbReference>
<organism evidence="9 10">
    <name type="scientific">Paramylibacter ulvae</name>
    <dbReference type="NCBI Taxonomy" id="1651968"/>
    <lineage>
        <taxon>Bacteria</taxon>
        <taxon>Pseudomonadati</taxon>
        <taxon>Pseudomonadota</taxon>
        <taxon>Alphaproteobacteria</taxon>
        <taxon>Rhodobacterales</taxon>
        <taxon>Paracoccaceae</taxon>
        <taxon>Paramylibacter</taxon>
    </lineage>
</organism>
<dbReference type="InterPro" id="IPR050515">
    <property type="entry name" value="Beta-lactam/transpept"/>
</dbReference>
<sequence>MIRMLAPFASGMFLALSASANTLCQIVVDTDTHNTVREIGDCNARYTPASTFKIPLAVMGYDAGFLLDAQTPSIPYRDGYVAWGGANWKTDTTPARWLQYSVVWYSQQIAKSLGQTRIEQYARDFGFGNADLSGDEGKNNGLERGWINSSLQISPREQVQFISKLITYDLPVENSAIDKTLAIVTEFSANHGWQVWGKTGSAYPRKPSGGFDYDRGWGWFVGWAKRDETTIVFAHLTQDEKRPNVSVAKRTRAAMIKAIESLPR</sequence>
<reference evidence="10" key="1">
    <citation type="journal article" date="2019" name="Int. J. Syst. Evol. Microbiol.">
        <title>The Global Catalogue of Microorganisms (GCM) 10K type strain sequencing project: providing services to taxonomists for standard genome sequencing and annotation.</title>
        <authorList>
            <consortium name="The Broad Institute Genomics Platform"/>
            <consortium name="The Broad Institute Genome Sequencing Center for Infectious Disease"/>
            <person name="Wu L."/>
            <person name="Ma J."/>
        </authorList>
    </citation>
    <scope>NUCLEOTIDE SEQUENCE [LARGE SCALE GENOMIC DNA]</scope>
    <source>
        <strain evidence="10">KCTC 32465</strain>
    </source>
</reference>
<keyword evidence="10" id="KW-1185">Reference proteome</keyword>
<dbReference type="InterPro" id="IPR012338">
    <property type="entry name" value="Beta-lactam/transpept-like"/>
</dbReference>
<keyword evidence="6" id="KW-0046">Antibiotic resistance</keyword>
<dbReference type="Gene3D" id="3.40.710.10">
    <property type="entry name" value="DD-peptidase/beta-lactamase superfamily"/>
    <property type="match status" value="1"/>
</dbReference>
<evidence type="ECO:0000256" key="4">
    <source>
        <dbReference type="ARBA" id="ARBA00022729"/>
    </source>
</evidence>
<accession>A0ABQ3CVH5</accession>
<dbReference type="Proteomes" id="UP000634455">
    <property type="component" value="Unassembled WGS sequence"/>
</dbReference>
<feature type="chain" id="PRO_5045828121" description="beta-lactamase" evidence="7">
    <location>
        <begin position="21"/>
        <end position="264"/>
    </location>
</feature>
<evidence type="ECO:0000313" key="9">
    <source>
        <dbReference type="EMBL" id="GHA45891.1"/>
    </source>
</evidence>
<keyword evidence="5" id="KW-0378">Hydrolase</keyword>
<dbReference type="PANTHER" id="PTHR30627">
    <property type="entry name" value="PEPTIDOGLYCAN D,D-TRANSPEPTIDASE"/>
    <property type="match status" value="1"/>
</dbReference>
<evidence type="ECO:0000259" key="8">
    <source>
        <dbReference type="Pfam" id="PF00905"/>
    </source>
</evidence>
<comment type="catalytic activity">
    <reaction evidence="1">
        <text>a beta-lactam + H2O = a substituted beta-amino acid</text>
        <dbReference type="Rhea" id="RHEA:20401"/>
        <dbReference type="ChEBI" id="CHEBI:15377"/>
        <dbReference type="ChEBI" id="CHEBI:35627"/>
        <dbReference type="ChEBI" id="CHEBI:140347"/>
        <dbReference type="EC" id="3.5.2.6"/>
    </reaction>
</comment>
<gene>
    <name evidence="9" type="primary">oxa</name>
    <name evidence="9" type="ORF">GCM10008927_08740</name>
</gene>
<keyword evidence="4 7" id="KW-0732">Signal</keyword>
<dbReference type="InterPro" id="IPR001460">
    <property type="entry name" value="PCN-bd_Tpept"/>
</dbReference>